<accession>A0A137SBE0</accession>
<proteinExistence type="predicted"/>
<sequence length="320" mass="35925">MFDMASMGSVASILGLLVAIAVAFYQRNAAIKAKFRANAEKERAANLEDHLARQRWQQLRSLGEQIDTLEKDKRHTADATGAALHARLKEQYSSLLGVIATSTKAFSAGQLRHWVYTGRLSRPWQVEEALSHVEPEFSNSEIAEDEKWLRRVIDDAKASEESPPKALQFPLEVNEYVAAYILVAAAVEEQLLEVSRSSGQTAYSIAVLLNHLAEDCLTKSQNKFGPISLKAWGWDSGKSFIERFYHYQELDFWVVRGAANNAQSLLSGYEEFFEDYDPLVKSVIPTKSAIHHSRKKYPDIAEIADRFLESSVSRGKALES</sequence>
<dbReference type="RefSeq" id="WP_061332090.1">
    <property type="nucleotide sequence ID" value="NZ_LOCO01000009.1"/>
</dbReference>
<protein>
    <submittedName>
        <fullName evidence="1">Uncharacterized protein</fullName>
    </submittedName>
</protein>
<dbReference type="EMBL" id="LOCO01000009">
    <property type="protein sequence ID" value="KXO09744.1"/>
    <property type="molecule type" value="Genomic_DNA"/>
</dbReference>
<dbReference type="PATRIC" id="fig|1306954.6.peg.3993"/>
<dbReference type="Proteomes" id="UP000070282">
    <property type="component" value="Unassembled WGS sequence"/>
</dbReference>
<name>A0A137SBE0_9GAMM</name>
<gene>
    <name evidence="1" type="ORF">J122_2016</name>
</gene>
<dbReference type="AlphaFoldDB" id="A0A137SBE0"/>
<organism evidence="1 2">
    <name type="scientific">Marinobacter excellens LAMA 842</name>
    <dbReference type="NCBI Taxonomy" id="1306954"/>
    <lineage>
        <taxon>Bacteria</taxon>
        <taxon>Pseudomonadati</taxon>
        <taxon>Pseudomonadota</taxon>
        <taxon>Gammaproteobacteria</taxon>
        <taxon>Pseudomonadales</taxon>
        <taxon>Marinobacteraceae</taxon>
        <taxon>Marinobacter</taxon>
    </lineage>
</organism>
<reference evidence="2" key="1">
    <citation type="submission" date="2015-12" db="EMBL/GenBank/DDBJ databases">
        <authorList>
            <person name="Lima A."/>
            <person name="Farahani Zayas N."/>
            <person name="Castro Da Silva M.A."/>
            <person name="Cabral A."/>
            <person name="Pessatti M.L."/>
        </authorList>
    </citation>
    <scope>NUCLEOTIDE SEQUENCE [LARGE SCALE GENOMIC DNA]</scope>
    <source>
        <strain evidence="2">LAMA 842</strain>
    </source>
</reference>
<evidence type="ECO:0000313" key="1">
    <source>
        <dbReference type="EMBL" id="KXO09744.1"/>
    </source>
</evidence>
<evidence type="ECO:0000313" key="2">
    <source>
        <dbReference type="Proteomes" id="UP000070282"/>
    </source>
</evidence>
<keyword evidence="2" id="KW-1185">Reference proteome</keyword>
<comment type="caution">
    <text evidence="1">The sequence shown here is derived from an EMBL/GenBank/DDBJ whole genome shotgun (WGS) entry which is preliminary data.</text>
</comment>